<keyword evidence="4" id="KW-1185">Reference proteome</keyword>
<proteinExistence type="predicted"/>
<dbReference type="Proteomes" id="UP001642484">
    <property type="component" value="Unassembled WGS sequence"/>
</dbReference>
<reference evidence="3 4" key="1">
    <citation type="submission" date="2024-02" db="EMBL/GenBank/DDBJ databases">
        <authorList>
            <person name="Chen Y."/>
            <person name="Shah S."/>
            <person name="Dougan E. K."/>
            <person name="Thang M."/>
            <person name="Chan C."/>
        </authorList>
    </citation>
    <scope>NUCLEOTIDE SEQUENCE [LARGE SCALE GENOMIC DNA]</scope>
</reference>
<evidence type="ECO:0000256" key="1">
    <source>
        <dbReference type="SAM" id="Phobius"/>
    </source>
</evidence>
<gene>
    <name evidence="2" type="ORF">CCMP2556_LOCUS38246</name>
    <name evidence="3" type="ORF">CCMP2556_LOCUS45515</name>
</gene>
<sequence>MAPLKADVSMLLWFVSSLFYFVLFPPIFNPGKNWVNAYEACGIAMDVFHKLALPAHCGPFEPIPEHICPILNCLIGATEKRKQSAFVSMQLAMARMVCLAREIKARKMFAEPMNMRNCLNCTHGF</sequence>
<keyword evidence="1" id="KW-1133">Transmembrane helix</keyword>
<protein>
    <submittedName>
        <fullName evidence="3">Uncharacterized protein</fullName>
    </submittedName>
</protein>
<evidence type="ECO:0000313" key="3">
    <source>
        <dbReference type="EMBL" id="CAK9095577.1"/>
    </source>
</evidence>
<keyword evidence="1" id="KW-0812">Transmembrane</keyword>
<name>A0ABP0R4S8_9DINO</name>
<evidence type="ECO:0000313" key="2">
    <source>
        <dbReference type="EMBL" id="CAK9077588.1"/>
    </source>
</evidence>
<dbReference type="EMBL" id="CAXAMN010025491">
    <property type="protein sequence ID" value="CAK9095577.1"/>
    <property type="molecule type" value="Genomic_DNA"/>
</dbReference>
<accession>A0ABP0R4S8</accession>
<dbReference type="EMBL" id="CAXAMN010023435">
    <property type="protein sequence ID" value="CAK9077588.1"/>
    <property type="molecule type" value="Genomic_DNA"/>
</dbReference>
<organism evidence="3 4">
    <name type="scientific">Durusdinium trenchii</name>
    <dbReference type="NCBI Taxonomy" id="1381693"/>
    <lineage>
        <taxon>Eukaryota</taxon>
        <taxon>Sar</taxon>
        <taxon>Alveolata</taxon>
        <taxon>Dinophyceae</taxon>
        <taxon>Suessiales</taxon>
        <taxon>Symbiodiniaceae</taxon>
        <taxon>Durusdinium</taxon>
    </lineage>
</organism>
<evidence type="ECO:0000313" key="4">
    <source>
        <dbReference type="Proteomes" id="UP001642484"/>
    </source>
</evidence>
<keyword evidence="1" id="KW-0472">Membrane</keyword>
<comment type="caution">
    <text evidence="3">The sequence shown here is derived from an EMBL/GenBank/DDBJ whole genome shotgun (WGS) entry which is preliminary data.</text>
</comment>
<feature type="transmembrane region" description="Helical" evidence="1">
    <location>
        <begin position="6"/>
        <end position="24"/>
    </location>
</feature>